<accession>A0A4V6RDL1</accession>
<evidence type="ECO:0000313" key="2">
    <source>
        <dbReference type="EMBL" id="TGY35230.1"/>
    </source>
</evidence>
<gene>
    <name evidence="2" type="ORF">E5352_05785</name>
</gene>
<feature type="transmembrane region" description="Helical" evidence="1">
    <location>
        <begin position="97"/>
        <end position="119"/>
    </location>
</feature>
<dbReference type="EMBL" id="SRYW01000004">
    <property type="protein sequence ID" value="TGY35230.1"/>
    <property type="molecule type" value="Genomic_DNA"/>
</dbReference>
<reference evidence="2 3" key="1">
    <citation type="submission" date="2019-04" db="EMBL/GenBank/DDBJ databases">
        <title>Microbes associate with the intestines of laboratory mice.</title>
        <authorList>
            <person name="Navarre W."/>
            <person name="Wong E."/>
            <person name="Huang K."/>
            <person name="Tropini C."/>
            <person name="Ng K."/>
            <person name="Yu B."/>
        </authorList>
    </citation>
    <scope>NUCLEOTIDE SEQUENCE [LARGE SCALE GENOMIC DNA]</scope>
    <source>
        <strain evidence="2 3">NM62_B4-13</strain>
    </source>
</reference>
<name>A0A4V6RDL1_STEMA</name>
<comment type="caution">
    <text evidence="2">The sequence shown here is derived from an EMBL/GenBank/DDBJ whole genome shotgun (WGS) entry which is preliminary data.</text>
</comment>
<evidence type="ECO:0000256" key="1">
    <source>
        <dbReference type="SAM" id="Phobius"/>
    </source>
</evidence>
<keyword evidence="1" id="KW-0472">Membrane</keyword>
<dbReference type="RefSeq" id="WP_136003874.1">
    <property type="nucleotide sequence ID" value="NZ_SRYW01000004.1"/>
</dbReference>
<keyword evidence="1" id="KW-0812">Transmembrane</keyword>
<proteinExistence type="predicted"/>
<dbReference type="Proteomes" id="UP000306631">
    <property type="component" value="Unassembled WGS sequence"/>
</dbReference>
<keyword evidence="1" id="KW-1133">Transmembrane helix</keyword>
<evidence type="ECO:0000313" key="3">
    <source>
        <dbReference type="Proteomes" id="UP000306631"/>
    </source>
</evidence>
<organism evidence="2 3">
    <name type="scientific">Stenotrophomonas maltophilia</name>
    <name type="common">Pseudomonas maltophilia</name>
    <name type="synonym">Xanthomonas maltophilia</name>
    <dbReference type="NCBI Taxonomy" id="40324"/>
    <lineage>
        <taxon>Bacteria</taxon>
        <taxon>Pseudomonadati</taxon>
        <taxon>Pseudomonadota</taxon>
        <taxon>Gammaproteobacteria</taxon>
        <taxon>Lysobacterales</taxon>
        <taxon>Lysobacteraceae</taxon>
        <taxon>Stenotrophomonas</taxon>
        <taxon>Stenotrophomonas maltophilia group</taxon>
    </lineage>
</organism>
<dbReference type="AlphaFoldDB" id="A0A4V6RDL1"/>
<sequence>MTPPVEALAVHRITALIRAGYVVDRVQPCSDSVGLTFPDPQQKYRTATVLDSGTAILHASGGEQARFPFDADPSSFARALSAVPKPRPRFEHYRTNVIAFWVLFYPAIFWFTEHAWAVLKKAFS</sequence>
<protein>
    <submittedName>
        <fullName evidence="2">Uncharacterized protein</fullName>
    </submittedName>
</protein>